<sequence>MYALYIIAFVAVAALAYRFSETLKARRAVVHAENETKLEKALDKYREIDD</sequence>
<proteinExistence type="predicted"/>
<comment type="caution">
    <text evidence="1">The sequence shown here is derived from an EMBL/GenBank/DDBJ whole genome shotgun (WGS) entry which is preliminary data.</text>
</comment>
<evidence type="ECO:0000313" key="1">
    <source>
        <dbReference type="EMBL" id="HIT47671.1"/>
    </source>
</evidence>
<evidence type="ECO:0000313" key="2">
    <source>
        <dbReference type="Proteomes" id="UP000886881"/>
    </source>
</evidence>
<protein>
    <submittedName>
        <fullName evidence="1">Uncharacterized protein</fullName>
    </submittedName>
</protein>
<dbReference type="EMBL" id="DVLC01000133">
    <property type="protein sequence ID" value="HIT47671.1"/>
    <property type="molecule type" value="Genomic_DNA"/>
</dbReference>
<gene>
    <name evidence="1" type="ORF">IAC35_07440</name>
</gene>
<accession>A0A9D1GP07</accession>
<reference evidence="1" key="2">
    <citation type="journal article" date="2021" name="PeerJ">
        <title>Extensive microbial diversity within the chicken gut microbiome revealed by metagenomics and culture.</title>
        <authorList>
            <person name="Gilroy R."/>
            <person name="Ravi A."/>
            <person name="Getino M."/>
            <person name="Pursley I."/>
            <person name="Horton D.L."/>
            <person name="Alikhan N.F."/>
            <person name="Baker D."/>
            <person name="Gharbi K."/>
            <person name="Hall N."/>
            <person name="Watson M."/>
            <person name="Adriaenssens E.M."/>
            <person name="Foster-Nyarko E."/>
            <person name="Jarju S."/>
            <person name="Secka A."/>
            <person name="Antonio M."/>
            <person name="Oren A."/>
            <person name="Chaudhuri R.R."/>
            <person name="La Ragione R."/>
            <person name="Hildebrand F."/>
            <person name="Pallen M.J."/>
        </authorList>
    </citation>
    <scope>NUCLEOTIDE SEQUENCE</scope>
    <source>
        <strain evidence="1">ChiHecec2B26-709</strain>
    </source>
</reference>
<dbReference type="Proteomes" id="UP000886881">
    <property type="component" value="Unassembled WGS sequence"/>
</dbReference>
<organism evidence="1 2">
    <name type="scientific">Candidatus Cryptobacteroides merdipullorum</name>
    <dbReference type="NCBI Taxonomy" id="2840771"/>
    <lineage>
        <taxon>Bacteria</taxon>
        <taxon>Pseudomonadati</taxon>
        <taxon>Bacteroidota</taxon>
        <taxon>Bacteroidia</taxon>
        <taxon>Bacteroidales</taxon>
        <taxon>Candidatus Cryptobacteroides</taxon>
    </lineage>
</organism>
<dbReference type="AlphaFoldDB" id="A0A9D1GP07"/>
<name>A0A9D1GP07_9BACT</name>
<reference evidence="1" key="1">
    <citation type="submission" date="2020-10" db="EMBL/GenBank/DDBJ databases">
        <authorList>
            <person name="Gilroy R."/>
        </authorList>
    </citation>
    <scope>NUCLEOTIDE SEQUENCE</scope>
    <source>
        <strain evidence="1">ChiHecec2B26-709</strain>
    </source>
</reference>